<sequence length="444" mass="50510">MAPATGTPYQVRITSQDTGLWKVRQTEEAAQKTSELLQKDNEEHHVFFNNEGFHNHIPHHLLALFGTGAPATAIQKAYDDNAGYQRPALSPHERVIQDLETWDHARKYLGKEQYYPDFLRFFQKEIERKGWENVLNEYLFKGDDIADELFARLFAGFLHPLIQLMYGMEWAQPVIVAEALAQTSVHDGRLNPFLLEAEKQAREEASDEDMPSILSLYEAVRADKTLATAARNEDANKIRDGVLARGRDAALALLRRVRVRADELDARTAEMFNASAFVAAVGAFHPPKVPKVDFFLMHHVNASPIFLTINAQPWISTETKVRILEWKIRLDLIQYAARACPPLDPEPIKSYKPKDPSGKTPLDVISRLYFLHDDGHAIKLARALGICQQVSKKYEDQRPLPIKGDDYWMKIFHLVVDASEAPGQRWVRTAGLEEAWKDIPDAKL</sequence>
<comment type="caution">
    <text evidence="2">The sequence shown here is derived from an EMBL/GenBank/DDBJ whole genome shotgun (WGS) entry which is preliminary data.</text>
</comment>
<dbReference type="PANTHER" id="PTHR35870:SF1">
    <property type="entry name" value="PROTEIN, PUTATIVE (AFU_ORTHOLOGUE AFUA_5G03330)-RELATED"/>
    <property type="match status" value="1"/>
</dbReference>
<dbReference type="EMBL" id="JAZHXJ010000467">
    <property type="protein sequence ID" value="KAL1860327.1"/>
    <property type="molecule type" value="Genomic_DNA"/>
</dbReference>
<dbReference type="Proteomes" id="UP001586593">
    <property type="component" value="Unassembled WGS sequence"/>
</dbReference>
<dbReference type="InterPro" id="IPR025337">
    <property type="entry name" value="Questin_oxidase-like"/>
</dbReference>
<dbReference type="PANTHER" id="PTHR35870">
    <property type="entry name" value="PROTEIN, PUTATIVE (AFU_ORTHOLOGUE AFUA_5G03330)-RELATED"/>
    <property type="match status" value="1"/>
</dbReference>
<evidence type="ECO:0000313" key="3">
    <source>
        <dbReference type="Proteomes" id="UP001586593"/>
    </source>
</evidence>
<keyword evidence="3" id="KW-1185">Reference proteome</keyword>
<keyword evidence="1" id="KW-0560">Oxidoreductase</keyword>
<proteinExistence type="predicted"/>
<evidence type="ECO:0000256" key="1">
    <source>
        <dbReference type="ARBA" id="ARBA00023002"/>
    </source>
</evidence>
<organism evidence="2 3">
    <name type="scientific">Phialemonium thermophilum</name>
    <dbReference type="NCBI Taxonomy" id="223376"/>
    <lineage>
        <taxon>Eukaryota</taxon>
        <taxon>Fungi</taxon>
        <taxon>Dikarya</taxon>
        <taxon>Ascomycota</taxon>
        <taxon>Pezizomycotina</taxon>
        <taxon>Sordariomycetes</taxon>
        <taxon>Sordariomycetidae</taxon>
        <taxon>Cephalothecales</taxon>
        <taxon>Cephalothecaceae</taxon>
        <taxon>Phialemonium</taxon>
    </lineage>
</organism>
<dbReference type="Pfam" id="PF14027">
    <property type="entry name" value="Questin_oxidase"/>
    <property type="match status" value="1"/>
</dbReference>
<evidence type="ECO:0008006" key="4">
    <source>
        <dbReference type="Google" id="ProtNLM"/>
    </source>
</evidence>
<protein>
    <recommendedName>
        <fullName evidence="4">HypA protein</fullName>
    </recommendedName>
</protein>
<name>A0ABR3WEP2_9PEZI</name>
<accession>A0ABR3WEP2</accession>
<evidence type="ECO:0000313" key="2">
    <source>
        <dbReference type="EMBL" id="KAL1860327.1"/>
    </source>
</evidence>
<gene>
    <name evidence="2" type="ORF">VTK73DRAFT_7380</name>
</gene>
<reference evidence="2 3" key="1">
    <citation type="journal article" date="2024" name="Commun. Biol.">
        <title>Comparative genomic analysis of thermophilic fungi reveals convergent evolutionary adaptations and gene losses.</title>
        <authorList>
            <person name="Steindorff A.S."/>
            <person name="Aguilar-Pontes M.V."/>
            <person name="Robinson A.J."/>
            <person name="Andreopoulos B."/>
            <person name="LaButti K."/>
            <person name="Kuo A."/>
            <person name="Mondo S."/>
            <person name="Riley R."/>
            <person name="Otillar R."/>
            <person name="Haridas S."/>
            <person name="Lipzen A."/>
            <person name="Grimwood J."/>
            <person name="Schmutz J."/>
            <person name="Clum A."/>
            <person name="Reid I.D."/>
            <person name="Moisan M.C."/>
            <person name="Butler G."/>
            <person name="Nguyen T.T.M."/>
            <person name="Dewar K."/>
            <person name="Conant G."/>
            <person name="Drula E."/>
            <person name="Henrissat B."/>
            <person name="Hansel C."/>
            <person name="Singer S."/>
            <person name="Hutchinson M.I."/>
            <person name="de Vries R.P."/>
            <person name="Natvig D.O."/>
            <person name="Powell A.J."/>
            <person name="Tsang A."/>
            <person name="Grigoriev I.V."/>
        </authorList>
    </citation>
    <scope>NUCLEOTIDE SEQUENCE [LARGE SCALE GENOMIC DNA]</scope>
    <source>
        <strain evidence="2 3">ATCC 24622</strain>
    </source>
</reference>